<sequence length="436" mass="47418">MAKFIGSVKEQALKYAQIGKPKSPAEINRRIYTGLGPDWEPIVLAQSEQMLTMSTDKLQSLLIGHEERRLYTVTQNLQTVTPASTPLSGILGSAPEIHYTSGRDNQGGHGNGGGKGNGKVGKGKERVREAVHMVGGPSLVKDRTEEVSFTLIKSRVGGAKASGRTGKNFRASGPASLLAAQFLLAAFLSAQPSTLGPDLWCSDLRTHQELMRGPVNDSLYCFHLRDGHSNSPQIVFDESSFPYRTDMPISVEVERLSSGYASAPGSEVPYECALGTDVMLAAQNTHGMKEFAMKDPGPLHFFLGMEACKNFTELYLTQSKYIHDILARTSMLECKRISSPVTTGSRLSLHDGCSFKDPSLYISVMGSLQYLSLTRPDIAYVVNQAGNPDDRRSVSGFVIFLGSNPISWSSKKQQTITRSSTESENKCLANVTAEIL</sequence>
<dbReference type="AlphaFoldDB" id="A0A2I0J0N9"/>
<accession>A0A2I0J0N9</accession>
<gene>
    <name evidence="2" type="ORF">CRG98_029844</name>
</gene>
<name>A0A2I0J0N9_PUNGR</name>
<evidence type="ECO:0000313" key="3">
    <source>
        <dbReference type="Proteomes" id="UP000233551"/>
    </source>
</evidence>
<evidence type="ECO:0000256" key="1">
    <source>
        <dbReference type="SAM" id="MobiDB-lite"/>
    </source>
</evidence>
<dbReference type="CDD" id="cd09272">
    <property type="entry name" value="RNase_HI_RT_Ty1"/>
    <property type="match status" value="1"/>
</dbReference>
<comment type="caution">
    <text evidence="2">The sequence shown here is derived from an EMBL/GenBank/DDBJ whole genome shotgun (WGS) entry which is preliminary data.</text>
</comment>
<protein>
    <recommendedName>
        <fullName evidence="4">Reverse transcriptase Ty1/copia-type domain-containing protein</fullName>
    </recommendedName>
</protein>
<dbReference type="PANTHER" id="PTHR11439">
    <property type="entry name" value="GAG-POL-RELATED RETROTRANSPOSON"/>
    <property type="match status" value="1"/>
</dbReference>
<feature type="region of interest" description="Disordered" evidence="1">
    <location>
        <begin position="94"/>
        <end position="123"/>
    </location>
</feature>
<dbReference type="STRING" id="22663.A0A2I0J0N9"/>
<dbReference type="EMBL" id="PGOL01002206">
    <property type="protein sequence ID" value="PKI49795.1"/>
    <property type="molecule type" value="Genomic_DNA"/>
</dbReference>
<dbReference type="Proteomes" id="UP000233551">
    <property type="component" value="Unassembled WGS sequence"/>
</dbReference>
<feature type="compositionally biased region" description="Gly residues" evidence="1">
    <location>
        <begin position="105"/>
        <end position="120"/>
    </location>
</feature>
<dbReference type="PANTHER" id="PTHR11439:SF455">
    <property type="entry name" value="RLK (RECEPTOR-LIKE PROTEIN KINASE) 8, PUTATIVE-RELATED"/>
    <property type="match status" value="1"/>
</dbReference>
<evidence type="ECO:0008006" key="4">
    <source>
        <dbReference type="Google" id="ProtNLM"/>
    </source>
</evidence>
<proteinExistence type="predicted"/>
<organism evidence="2 3">
    <name type="scientific">Punica granatum</name>
    <name type="common">Pomegranate</name>
    <dbReference type="NCBI Taxonomy" id="22663"/>
    <lineage>
        <taxon>Eukaryota</taxon>
        <taxon>Viridiplantae</taxon>
        <taxon>Streptophyta</taxon>
        <taxon>Embryophyta</taxon>
        <taxon>Tracheophyta</taxon>
        <taxon>Spermatophyta</taxon>
        <taxon>Magnoliopsida</taxon>
        <taxon>eudicotyledons</taxon>
        <taxon>Gunneridae</taxon>
        <taxon>Pentapetalae</taxon>
        <taxon>rosids</taxon>
        <taxon>malvids</taxon>
        <taxon>Myrtales</taxon>
        <taxon>Lythraceae</taxon>
        <taxon>Punica</taxon>
    </lineage>
</organism>
<keyword evidence="3" id="KW-1185">Reference proteome</keyword>
<reference evidence="2 3" key="1">
    <citation type="submission" date="2017-11" db="EMBL/GenBank/DDBJ databases">
        <title>De-novo sequencing of pomegranate (Punica granatum L.) genome.</title>
        <authorList>
            <person name="Akparov Z."/>
            <person name="Amiraslanov A."/>
            <person name="Hajiyeva S."/>
            <person name="Abbasov M."/>
            <person name="Kaur K."/>
            <person name="Hamwieh A."/>
            <person name="Solovyev V."/>
            <person name="Salamov A."/>
            <person name="Braich B."/>
            <person name="Kosarev P."/>
            <person name="Mahmoud A."/>
            <person name="Hajiyev E."/>
            <person name="Babayeva S."/>
            <person name="Izzatullayeva V."/>
            <person name="Mammadov A."/>
            <person name="Mammadov A."/>
            <person name="Sharifova S."/>
            <person name="Ojaghi J."/>
            <person name="Eynullazada K."/>
            <person name="Bayramov B."/>
            <person name="Abdulazimova A."/>
            <person name="Shahmuradov I."/>
        </authorList>
    </citation>
    <scope>NUCLEOTIDE SEQUENCE [LARGE SCALE GENOMIC DNA]</scope>
    <source>
        <strain evidence="3">cv. AG2017</strain>
        <tissue evidence="2">Leaf</tissue>
    </source>
</reference>
<evidence type="ECO:0000313" key="2">
    <source>
        <dbReference type="EMBL" id="PKI49795.1"/>
    </source>
</evidence>